<gene>
    <name evidence="11" type="ORF">JJE72_12315</name>
</gene>
<evidence type="ECO:0000256" key="9">
    <source>
        <dbReference type="PROSITE-ProRule" id="PRU00560"/>
    </source>
</evidence>
<evidence type="ECO:0000256" key="4">
    <source>
        <dbReference type="ARBA" id="ARBA00022840"/>
    </source>
</evidence>
<dbReference type="EMBL" id="JAERRC010000030">
    <property type="protein sequence ID" value="MBL0706285.1"/>
    <property type="molecule type" value="Genomic_DNA"/>
</dbReference>
<keyword evidence="1 9" id="KW-0547">Nucleotide-binding</keyword>
<evidence type="ECO:0000256" key="7">
    <source>
        <dbReference type="ARBA" id="ARBA00034808"/>
    </source>
</evidence>
<keyword evidence="2 9" id="KW-0378">Hydrolase</keyword>
<dbReference type="PROSITE" id="PS51198">
    <property type="entry name" value="UVRD_HELICASE_ATP_BIND"/>
    <property type="match status" value="1"/>
</dbReference>
<dbReference type="EC" id="5.6.2.4" evidence="7"/>
<comment type="catalytic activity">
    <reaction evidence="8">
        <text>ATP + H2O = ADP + phosphate + H(+)</text>
        <dbReference type="Rhea" id="RHEA:13065"/>
        <dbReference type="ChEBI" id="CHEBI:15377"/>
        <dbReference type="ChEBI" id="CHEBI:15378"/>
        <dbReference type="ChEBI" id="CHEBI:30616"/>
        <dbReference type="ChEBI" id="CHEBI:43474"/>
        <dbReference type="ChEBI" id="CHEBI:456216"/>
        <dbReference type="EC" id="5.6.2.4"/>
    </reaction>
</comment>
<evidence type="ECO:0000313" key="11">
    <source>
        <dbReference type="EMBL" id="MBL0706285.1"/>
    </source>
</evidence>
<dbReference type="GO" id="GO:0004386">
    <property type="term" value="F:helicase activity"/>
    <property type="evidence" value="ECO:0007669"/>
    <property type="project" value="UniProtKB-KW"/>
</dbReference>
<comment type="caution">
    <text evidence="11">The sequence shown here is derived from an EMBL/GenBank/DDBJ whole genome shotgun (WGS) entry which is preliminary data.</text>
</comment>
<dbReference type="PANTHER" id="PTHR11070">
    <property type="entry name" value="UVRD / RECB / PCRA DNA HELICASE FAMILY MEMBER"/>
    <property type="match status" value="1"/>
</dbReference>
<keyword evidence="12" id="KW-1185">Reference proteome</keyword>
<reference evidence="11 12" key="1">
    <citation type="submission" date="2021-01" db="EMBL/GenBank/DDBJ databases">
        <title>Genome public.</title>
        <authorList>
            <person name="Liu C."/>
            <person name="Sun Q."/>
        </authorList>
    </citation>
    <scope>NUCLEOTIDE SEQUENCE [LARGE SCALE GENOMIC DNA]</scope>
    <source>
        <strain evidence="11 12">JC656</strain>
    </source>
</reference>
<dbReference type="InterPro" id="IPR014016">
    <property type="entry name" value="UvrD-like_ATP-bd"/>
</dbReference>
<proteinExistence type="predicted"/>
<dbReference type="Pfam" id="PF13361">
    <property type="entry name" value="UvrD_C"/>
    <property type="match status" value="1"/>
</dbReference>
<feature type="binding site" evidence="9">
    <location>
        <begin position="23"/>
        <end position="30"/>
    </location>
    <ligand>
        <name>ATP</name>
        <dbReference type="ChEBI" id="CHEBI:30616"/>
    </ligand>
</feature>
<organism evidence="11 12">
    <name type="scientific">Sinomonas cellulolyticus</name>
    <dbReference type="NCBI Taxonomy" id="2801916"/>
    <lineage>
        <taxon>Bacteria</taxon>
        <taxon>Bacillati</taxon>
        <taxon>Actinomycetota</taxon>
        <taxon>Actinomycetes</taxon>
        <taxon>Micrococcales</taxon>
        <taxon>Micrococcaceae</taxon>
        <taxon>Sinomonas</taxon>
    </lineage>
</organism>
<dbReference type="Proteomes" id="UP000639051">
    <property type="component" value="Unassembled WGS sequence"/>
</dbReference>
<evidence type="ECO:0000256" key="5">
    <source>
        <dbReference type="ARBA" id="ARBA00023235"/>
    </source>
</evidence>
<evidence type="ECO:0000256" key="1">
    <source>
        <dbReference type="ARBA" id="ARBA00022741"/>
    </source>
</evidence>
<keyword evidence="4 9" id="KW-0067">ATP-binding</keyword>
<dbReference type="InterPro" id="IPR014017">
    <property type="entry name" value="DNA_helicase_UvrD-like_C"/>
</dbReference>
<dbReference type="InterPro" id="IPR027417">
    <property type="entry name" value="P-loop_NTPase"/>
</dbReference>
<evidence type="ECO:0000256" key="2">
    <source>
        <dbReference type="ARBA" id="ARBA00022801"/>
    </source>
</evidence>
<evidence type="ECO:0000256" key="3">
    <source>
        <dbReference type="ARBA" id="ARBA00022806"/>
    </source>
</evidence>
<evidence type="ECO:0000259" key="10">
    <source>
        <dbReference type="PROSITE" id="PS51198"/>
    </source>
</evidence>
<dbReference type="Pfam" id="PF00580">
    <property type="entry name" value="UvrD-helicase"/>
    <property type="match status" value="1"/>
</dbReference>
<dbReference type="SUPFAM" id="SSF52540">
    <property type="entry name" value="P-loop containing nucleoside triphosphate hydrolases"/>
    <property type="match status" value="1"/>
</dbReference>
<sequence>MIRPTTSQLKIRDAAARDLLVVAPAGCGKTEALALRIQGLLHRGDVTSPQKILITTFSNRARDNIRDRLNEYLPISEMRERIAITNFHGLAARLFRAHANVIGLDPDLILPDGDWVGAQARDKGLDFNTTAALQKMLRLSKQEPRTDAEVDALLQKPGCEKALAFERLRVEQGRLTYDDLPRLAELILAHDVVADLYRAHFGAVIVDEFQDLTPQQLRIVNRIGYKRTTYAGDLAQGIYGFAGAKPNEVYAAIRAECTEVVEFSESHRSSPAVLAMVNALGGLTGGNALTSADPESWPNGGLAAIAHHRTAEAEGEWIMKVARALVARAPGHRVGIIARTVGRRRFVEGALEAEDIHFFRWDDGILDTDTARTIKSMLTSFDLKRYLAAPDKMTFLYDASGFDSIIDPSGRESLRDALTWCYDLLRDGVTPQEVRGRVRVGDATTLVSAPGIHLLTGHVGKGQQFDWVIVVGLEDGVLPDFRATTAEEKTEEARVLSVMMSRARHGVILSRAASVPTNAGRPMSRTPSSFFGQVAAARPLDSKGLVEWITQADWNVIASR</sequence>
<evidence type="ECO:0000256" key="6">
    <source>
        <dbReference type="ARBA" id="ARBA00034617"/>
    </source>
</evidence>
<dbReference type="RefSeq" id="WP_189692694.1">
    <property type="nucleotide sequence ID" value="NZ_BNCM01000003.1"/>
</dbReference>
<evidence type="ECO:0000256" key="8">
    <source>
        <dbReference type="ARBA" id="ARBA00048988"/>
    </source>
</evidence>
<evidence type="ECO:0000313" key="12">
    <source>
        <dbReference type="Proteomes" id="UP000639051"/>
    </source>
</evidence>
<dbReference type="Gene3D" id="3.40.50.300">
    <property type="entry name" value="P-loop containing nucleotide triphosphate hydrolases"/>
    <property type="match status" value="2"/>
</dbReference>
<dbReference type="PANTHER" id="PTHR11070:SF2">
    <property type="entry name" value="ATP-DEPENDENT DNA HELICASE SRS2"/>
    <property type="match status" value="1"/>
</dbReference>
<accession>A0ABS1K439</accession>
<feature type="domain" description="UvrD-like helicase ATP-binding" evidence="10">
    <location>
        <begin position="2"/>
        <end position="270"/>
    </location>
</feature>
<keyword evidence="3 9" id="KW-0347">Helicase</keyword>
<dbReference type="InterPro" id="IPR000212">
    <property type="entry name" value="DNA_helicase_UvrD/REP"/>
</dbReference>
<comment type="catalytic activity">
    <reaction evidence="6">
        <text>Couples ATP hydrolysis with the unwinding of duplex DNA by translocating in the 3'-5' direction.</text>
        <dbReference type="EC" id="5.6.2.4"/>
    </reaction>
</comment>
<protein>
    <recommendedName>
        <fullName evidence="7">DNA 3'-5' helicase</fullName>
        <ecNumber evidence="7">5.6.2.4</ecNumber>
    </recommendedName>
</protein>
<keyword evidence="5" id="KW-0413">Isomerase</keyword>
<name>A0ABS1K439_9MICC</name>